<protein>
    <submittedName>
        <fullName evidence="1">Uncharacterized protein</fullName>
    </submittedName>
</protein>
<dbReference type="Proteomes" id="UP000694422">
    <property type="component" value="Unplaced"/>
</dbReference>
<reference evidence="1" key="1">
    <citation type="submission" date="2025-08" db="UniProtKB">
        <authorList>
            <consortium name="Ensembl"/>
        </authorList>
    </citation>
    <scope>IDENTIFICATION</scope>
</reference>
<name>A0A8C9NZP8_SPEDA</name>
<accession>A0A8C9NZP8</accession>
<reference evidence="1" key="2">
    <citation type="submission" date="2025-09" db="UniProtKB">
        <authorList>
            <consortium name="Ensembl"/>
        </authorList>
    </citation>
    <scope>IDENTIFICATION</scope>
</reference>
<dbReference type="Ensembl" id="ENSSDAT00000001464.1">
    <property type="protein sequence ID" value="ENSSDAP00000001259.1"/>
    <property type="gene ID" value="ENSSDAG00000001273.1"/>
</dbReference>
<evidence type="ECO:0000313" key="2">
    <source>
        <dbReference type="Proteomes" id="UP000694422"/>
    </source>
</evidence>
<keyword evidence="2" id="KW-1185">Reference proteome</keyword>
<sequence>MRHNHNKLNLHTTNRPKIPHRLLVSKSHSTSNCSNYDSNPLKLYGSYSTNNCPRINIFYIILSSKH</sequence>
<proteinExistence type="predicted"/>
<dbReference type="AlphaFoldDB" id="A0A8C9NZP8"/>
<evidence type="ECO:0000313" key="1">
    <source>
        <dbReference type="Ensembl" id="ENSSDAP00000001259.1"/>
    </source>
</evidence>
<organism evidence="1 2">
    <name type="scientific">Spermophilus dauricus</name>
    <name type="common">Daurian ground squirrel</name>
    <dbReference type="NCBI Taxonomy" id="99837"/>
    <lineage>
        <taxon>Eukaryota</taxon>
        <taxon>Metazoa</taxon>
        <taxon>Chordata</taxon>
        <taxon>Craniata</taxon>
        <taxon>Vertebrata</taxon>
        <taxon>Euteleostomi</taxon>
        <taxon>Mammalia</taxon>
        <taxon>Eutheria</taxon>
        <taxon>Euarchontoglires</taxon>
        <taxon>Glires</taxon>
        <taxon>Rodentia</taxon>
        <taxon>Sciuromorpha</taxon>
        <taxon>Sciuridae</taxon>
        <taxon>Xerinae</taxon>
        <taxon>Marmotini</taxon>
        <taxon>Spermophilus</taxon>
    </lineage>
</organism>